<protein>
    <submittedName>
        <fullName evidence="1">Uncharacterized protein</fullName>
    </submittedName>
</protein>
<organism evidence="1 2">
    <name type="scientific">Mycetomoellerius zeteki</name>
    <dbReference type="NCBI Taxonomy" id="64791"/>
    <lineage>
        <taxon>Eukaryota</taxon>
        <taxon>Metazoa</taxon>
        <taxon>Ecdysozoa</taxon>
        <taxon>Arthropoda</taxon>
        <taxon>Hexapoda</taxon>
        <taxon>Insecta</taxon>
        <taxon>Pterygota</taxon>
        <taxon>Neoptera</taxon>
        <taxon>Endopterygota</taxon>
        <taxon>Hymenoptera</taxon>
        <taxon>Apocrita</taxon>
        <taxon>Aculeata</taxon>
        <taxon>Formicoidea</taxon>
        <taxon>Formicidae</taxon>
        <taxon>Myrmicinae</taxon>
        <taxon>Mycetomoellerius</taxon>
    </lineage>
</organism>
<name>A0A151X8Z3_9HYME</name>
<evidence type="ECO:0000313" key="1">
    <source>
        <dbReference type="EMBL" id="KYQ56832.1"/>
    </source>
</evidence>
<dbReference type="STRING" id="64791.A0A151X8Z3"/>
<sequence length="155" mass="17357">MSAAYASRFEAVDVTVAFLQEALTSSSKIPKSVKGICCGFNEHPDSQLFIQMYKLVSTYSLVKPPKDCNISGGELMDVLLSIKDIKDPEERQMSFLCKKFNNDNNTEKERIKEKRKSSKLSHATDTYCNNVESSVCSVQNAAHTEIMMGVFHQGF</sequence>
<evidence type="ECO:0000313" key="2">
    <source>
        <dbReference type="Proteomes" id="UP000075809"/>
    </source>
</evidence>
<dbReference type="AlphaFoldDB" id="A0A151X8Z3"/>
<keyword evidence="2" id="KW-1185">Reference proteome</keyword>
<gene>
    <name evidence="1" type="ORF">ALC60_04231</name>
</gene>
<proteinExistence type="predicted"/>
<reference evidence="1 2" key="1">
    <citation type="submission" date="2015-09" db="EMBL/GenBank/DDBJ databases">
        <title>Trachymyrmex zeteki WGS genome.</title>
        <authorList>
            <person name="Nygaard S."/>
            <person name="Hu H."/>
            <person name="Boomsma J."/>
            <person name="Zhang G."/>
        </authorList>
    </citation>
    <scope>NUCLEOTIDE SEQUENCE [LARGE SCALE GENOMIC DNA]</scope>
    <source>
        <strain evidence="1">Tzet28-1</strain>
        <tissue evidence="1">Whole body</tissue>
    </source>
</reference>
<dbReference type="EMBL" id="KQ982406">
    <property type="protein sequence ID" value="KYQ56832.1"/>
    <property type="molecule type" value="Genomic_DNA"/>
</dbReference>
<accession>A0A151X8Z3</accession>
<dbReference type="Proteomes" id="UP000075809">
    <property type="component" value="Unassembled WGS sequence"/>
</dbReference>